<evidence type="ECO:0000313" key="3">
    <source>
        <dbReference type="Proteomes" id="UP000023435"/>
    </source>
</evidence>
<dbReference type="EMBL" id="JAJA02000001">
    <property type="protein sequence ID" value="KWS06643.1"/>
    <property type="molecule type" value="Genomic_DNA"/>
</dbReference>
<dbReference type="AlphaFoldDB" id="A0A108UCG8"/>
<reference evidence="2 3" key="1">
    <citation type="journal article" date="2014" name="Genome Announc.">
        <title>Draft Genome Sequence of Lysobacter capsici AZ78, a Bacterium Antagonistic to Plant-Pathogenic Oomycetes.</title>
        <authorList>
            <person name="Puopolo G."/>
            <person name="Sonego P."/>
            <person name="Engelen K."/>
            <person name="Pertot I."/>
        </authorList>
    </citation>
    <scope>NUCLEOTIDE SEQUENCE [LARGE SCALE GENOMIC DNA]</scope>
    <source>
        <strain evidence="2 3">AZ78</strain>
    </source>
</reference>
<accession>A0A108UCG8</accession>
<evidence type="ECO:0000313" key="2">
    <source>
        <dbReference type="EMBL" id="KWS06643.1"/>
    </source>
</evidence>
<feature type="region of interest" description="Disordered" evidence="1">
    <location>
        <begin position="33"/>
        <end position="75"/>
    </location>
</feature>
<sequence length="75" mass="8017">MSMCAPSSLSSPITALRHASPPVHVPALNAGCTDATARRRPVNFANRRGTEFLSKAQPRPRPRDVTSPALARIPS</sequence>
<protein>
    <submittedName>
        <fullName evidence="2">Uncharacterized protein</fullName>
    </submittedName>
</protein>
<proteinExistence type="predicted"/>
<gene>
    <name evidence="2" type="ORF">AZ78_4199</name>
</gene>
<organism evidence="2 3">
    <name type="scientific">Lysobacter capsici AZ78</name>
    <dbReference type="NCBI Taxonomy" id="1444315"/>
    <lineage>
        <taxon>Bacteria</taxon>
        <taxon>Pseudomonadati</taxon>
        <taxon>Pseudomonadota</taxon>
        <taxon>Gammaproteobacteria</taxon>
        <taxon>Lysobacterales</taxon>
        <taxon>Lysobacteraceae</taxon>
        <taxon>Lysobacter</taxon>
    </lineage>
</organism>
<evidence type="ECO:0000256" key="1">
    <source>
        <dbReference type="SAM" id="MobiDB-lite"/>
    </source>
</evidence>
<keyword evidence="3" id="KW-1185">Reference proteome</keyword>
<comment type="caution">
    <text evidence="2">The sequence shown here is derived from an EMBL/GenBank/DDBJ whole genome shotgun (WGS) entry which is preliminary data.</text>
</comment>
<dbReference type="Proteomes" id="UP000023435">
    <property type="component" value="Unassembled WGS sequence"/>
</dbReference>
<name>A0A108UCG8_9GAMM</name>